<dbReference type="InterPro" id="IPR006321">
    <property type="entry name" value="PilT/PilU"/>
</dbReference>
<sequence length="386" mass="41803">MDITELLAFTQQTKASDLHLSSGVPPVLRVNGELKPIKSPPLTPDQIKAMLYDIMSEAQRTDYERDHDLDFAIAFGDTARFRVNAFVINRGPAAVFRTIPSLIPSLEDLQAPAIFRQFAEFEKGLVLVTGPTGSGKSTTLAAMIDHINQTAAKHILTIEDPVEFVHPSKRSLINHREVGPHTKSFARALKSALREDPDVILVGELRDHETISLALTAAETGHLVMGTLHTSSAAKTIDRIIDVFPAGDKEMVRAMVAGSLQAIISQTLLKRSGGGRVAAHDILIGTPAVRNLIRENKIPQITSMMQMGQRFGMQTMEDAVRALVEQGMVDPAEMDRFHLPEQQAKPPAPPTPAPEARPAPSAAAPQVSAAAPMPPVGKKGLTSLFR</sequence>
<dbReference type="Gene3D" id="3.40.50.300">
    <property type="entry name" value="P-loop containing nucleotide triphosphate hydrolases"/>
    <property type="match status" value="1"/>
</dbReference>
<dbReference type="NCBIfam" id="TIGR01420">
    <property type="entry name" value="pilT_fam"/>
    <property type="match status" value="1"/>
</dbReference>
<comment type="caution">
    <text evidence="4">The sequence shown here is derived from an EMBL/GenBank/DDBJ whole genome shotgun (WGS) entry which is preliminary data.</text>
</comment>
<protein>
    <submittedName>
        <fullName evidence="4">Twitching mobility protein</fullName>
    </submittedName>
</protein>
<accession>A0A1J5R0Z0</accession>
<dbReference type="InterPro" id="IPR027417">
    <property type="entry name" value="P-loop_NTPase"/>
</dbReference>
<proteinExistence type="inferred from homology"/>
<dbReference type="InterPro" id="IPR001482">
    <property type="entry name" value="T2SS/T4SS_dom"/>
</dbReference>
<feature type="region of interest" description="Disordered" evidence="2">
    <location>
        <begin position="341"/>
        <end position="386"/>
    </location>
</feature>
<name>A0A1J5R0Z0_9ZZZZ</name>
<dbReference type="SMART" id="SM00382">
    <property type="entry name" value="AAA"/>
    <property type="match status" value="1"/>
</dbReference>
<dbReference type="EMBL" id="MLJW01000342">
    <property type="protein sequence ID" value="OIQ89146.1"/>
    <property type="molecule type" value="Genomic_DNA"/>
</dbReference>
<feature type="compositionally biased region" description="Pro residues" evidence="2">
    <location>
        <begin position="346"/>
        <end position="357"/>
    </location>
</feature>
<dbReference type="GO" id="GO:0016887">
    <property type="term" value="F:ATP hydrolysis activity"/>
    <property type="evidence" value="ECO:0007669"/>
    <property type="project" value="InterPro"/>
</dbReference>
<dbReference type="PANTHER" id="PTHR30486">
    <property type="entry name" value="TWITCHING MOTILITY PROTEIN PILT"/>
    <property type="match status" value="1"/>
</dbReference>
<dbReference type="InterPro" id="IPR050921">
    <property type="entry name" value="T4SS_GSP_E_ATPase"/>
</dbReference>
<dbReference type="InterPro" id="IPR003593">
    <property type="entry name" value="AAA+_ATPase"/>
</dbReference>
<dbReference type="SUPFAM" id="SSF52540">
    <property type="entry name" value="P-loop containing nucleoside triphosphate hydrolases"/>
    <property type="match status" value="1"/>
</dbReference>
<dbReference type="AlphaFoldDB" id="A0A1J5R0Z0"/>
<gene>
    <name evidence="4" type="primary">pilT_28</name>
    <name evidence="4" type="ORF">GALL_289670</name>
</gene>
<evidence type="ECO:0000256" key="2">
    <source>
        <dbReference type="SAM" id="MobiDB-lite"/>
    </source>
</evidence>
<feature type="domain" description="Bacterial type II secretion system protein E" evidence="3">
    <location>
        <begin position="193"/>
        <end position="207"/>
    </location>
</feature>
<reference evidence="4" key="1">
    <citation type="submission" date="2016-10" db="EMBL/GenBank/DDBJ databases">
        <title>Sequence of Gallionella enrichment culture.</title>
        <authorList>
            <person name="Poehlein A."/>
            <person name="Muehling M."/>
            <person name="Daniel R."/>
        </authorList>
    </citation>
    <scope>NUCLEOTIDE SEQUENCE</scope>
</reference>
<evidence type="ECO:0000256" key="1">
    <source>
        <dbReference type="ARBA" id="ARBA00006611"/>
    </source>
</evidence>
<feature type="compositionally biased region" description="Low complexity" evidence="2">
    <location>
        <begin position="358"/>
        <end position="371"/>
    </location>
</feature>
<dbReference type="PROSITE" id="PS00662">
    <property type="entry name" value="T2SP_E"/>
    <property type="match status" value="1"/>
</dbReference>
<comment type="similarity">
    <text evidence="1">Belongs to the GSP E family.</text>
</comment>
<organism evidence="4">
    <name type="scientific">mine drainage metagenome</name>
    <dbReference type="NCBI Taxonomy" id="410659"/>
    <lineage>
        <taxon>unclassified sequences</taxon>
        <taxon>metagenomes</taxon>
        <taxon>ecological metagenomes</taxon>
    </lineage>
</organism>
<evidence type="ECO:0000259" key="3">
    <source>
        <dbReference type="PROSITE" id="PS00662"/>
    </source>
</evidence>
<evidence type="ECO:0000313" key="4">
    <source>
        <dbReference type="EMBL" id="OIQ89146.1"/>
    </source>
</evidence>
<dbReference type="Pfam" id="PF00437">
    <property type="entry name" value="T2SSE"/>
    <property type="match status" value="1"/>
</dbReference>
<dbReference type="PANTHER" id="PTHR30486:SF6">
    <property type="entry name" value="TYPE IV PILUS RETRACTATION ATPASE PILT"/>
    <property type="match status" value="1"/>
</dbReference>
<dbReference type="Gene3D" id="3.30.450.90">
    <property type="match status" value="1"/>
</dbReference>
<dbReference type="GO" id="GO:0005524">
    <property type="term" value="F:ATP binding"/>
    <property type="evidence" value="ECO:0007669"/>
    <property type="project" value="InterPro"/>
</dbReference>
<dbReference type="CDD" id="cd01131">
    <property type="entry name" value="PilT"/>
    <property type="match status" value="1"/>
</dbReference>